<name>F8X572_9BACT</name>
<evidence type="ECO:0000313" key="3">
    <source>
        <dbReference type="Proteomes" id="UP000006420"/>
    </source>
</evidence>
<organism evidence="2 3">
    <name type="scientific">Dysgonomonas mossii DSM 22836</name>
    <dbReference type="NCBI Taxonomy" id="742767"/>
    <lineage>
        <taxon>Bacteria</taxon>
        <taxon>Pseudomonadati</taxon>
        <taxon>Bacteroidota</taxon>
        <taxon>Bacteroidia</taxon>
        <taxon>Bacteroidales</taxon>
        <taxon>Dysgonomonadaceae</taxon>
        <taxon>Dysgonomonas</taxon>
    </lineage>
</organism>
<gene>
    <name evidence="2" type="ORF">HMPREF9456_03381</name>
</gene>
<accession>F8X572</accession>
<evidence type="ECO:0000256" key="1">
    <source>
        <dbReference type="SAM" id="MobiDB-lite"/>
    </source>
</evidence>
<keyword evidence="3" id="KW-1185">Reference proteome</keyword>
<proteinExistence type="predicted"/>
<feature type="region of interest" description="Disordered" evidence="1">
    <location>
        <begin position="1"/>
        <end position="20"/>
    </location>
</feature>
<dbReference type="AlphaFoldDB" id="F8X572"/>
<protein>
    <submittedName>
        <fullName evidence="2">Uncharacterized protein</fullName>
    </submittedName>
</protein>
<dbReference type="eggNOG" id="ENOG5033IUN">
    <property type="taxonomic scope" value="Bacteria"/>
</dbReference>
<dbReference type="EMBL" id="ADLW01000022">
    <property type="protein sequence ID" value="EGK04678.1"/>
    <property type="molecule type" value="Genomic_DNA"/>
</dbReference>
<dbReference type="STRING" id="742767.HMPREF9456_03381"/>
<reference evidence="2 3" key="1">
    <citation type="submission" date="2011-04" db="EMBL/GenBank/DDBJ databases">
        <title>The Genome Sequence of Dysgonomonas mossii DSM 22836.</title>
        <authorList>
            <consortium name="The Broad Institute Genome Sequencing Platform"/>
            <person name="Earl A."/>
            <person name="Ward D."/>
            <person name="Feldgarden M."/>
            <person name="Gevers D."/>
            <person name="Pudlo N."/>
            <person name="Martens E."/>
            <person name="Allen-Vercoe E."/>
            <person name="Young S.K."/>
            <person name="Zeng Q."/>
            <person name="Gargeya S."/>
            <person name="Fitzgerald M."/>
            <person name="Haas B."/>
            <person name="Abouelleil A."/>
            <person name="Alvarado L."/>
            <person name="Arachchi H.M."/>
            <person name="Berlin A."/>
            <person name="Brown A."/>
            <person name="Chapman S.B."/>
            <person name="Chen Z."/>
            <person name="Dunbar C."/>
            <person name="Freedman E."/>
            <person name="Gearin G."/>
            <person name="Gellesch M."/>
            <person name="Goldberg J."/>
            <person name="Griggs A."/>
            <person name="Gujja S."/>
            <person name="Heiman D."/>
            <person name="Howarth C."/>
            <person name="Larson L."/>
            <person name="Lui A."/>
            <person name="MacDonald P.J.P."/>
            <person name="Mehta T."/>
            <person name="Montmayeur A."/>
            <person name="Murphy C."/>
            <person name="Neiman D."/>
            <person name="Pearson M."/>
            <person name="Priest M."/>
            <person name="Roberts A."/>
            <person name="Saif S."/>
            <person name="Shea T."/>
            <person name="Shenoy N."/>
            <person name="Sisk P."/>
            <person name="Stolte C."/>
            <person name="Sykes S."/>
            <person name="Yandava C."/>
            <person name="Wortman J."/>
            <person name="Nusbaum C."/>
            <person name="Birren B."/>
        </authorList>
    </citation>
    <scope>NUCLEOTIDE SEQUENCE [LARGE SCALE GENOMIC DNA]</scope>
    <source>
        <strain evidence="2 3">DSM 22836</strain>
    </source>
</reference>
<evidence type="ECO:0000313" key="2">
    <source>
        <dbReference type="EMBL" id="EGK04678.1"/>
    </source>
</evidence>
<comment type="caution">
    <text evidence="2">The sequence shown here is derived from an EMBL/GenBank/DDBJ whole genome shotgun (WGS) entry which is preliminary data.</text>
</comment>
<sequence length="126" mass="14476">MVRQRASTTKCNKMKDKSEVKSNPRPMFYACALEGLRKIAMDCGYALAIHGTCVSDMDLIAVRWKENYESPTYLVAAFFKELSRFTFGSDEVDIIAHSQPETRFDTHIHYTIPIIGDWYIDLCVIQ</sequence>
<dbReference type="OrthoDB" id="1494467at2"/>
<dbReference type="Proteomes" id="UP000006420">
    <property type="component" value="Unassembled WGS sequence"/>
</dbReference>
<feature type="compositionally biased region" description="Polar residues" evidence="1">
    <location>
        <begin position="1"/>
        <end position="11"/>
    </location>
</feature>
<dbReference type="HOGENOM" id="CLU_1978010_0_0_10"/>